<comment type="caution">
    <text evidence="2">The sequence shown here is derived from an EMBL/GenBank/DDBJ whole genome shotgun (WGS) entry which is preliminary data.</text>
</comment>
<dbReference type="EMBL" id="BAABJX010000033">
    <property type="protein sequence ID" value="GAA4837080.1"/>
    <property type="molecule type" value="Genomic_DNA"/>
</dbReference>
<evidence type="ECO:0000313" key="3">
    <source>
        <dbReference type="Proteomes" id="UP001500298"/>
    </source>
</evidence>
<organism evidence="2 3">
    <name type="scientific">Algivirga pacifica</name>
    <dbReference type="NCBI Taxonomy" id="1162670"/>
    <lineage>
        <taxon>Bacteria</taxon>
        <taxon>Pseudomonadati</taxon>
        <taxon>Bacteroidota</taxon>
        <taxon>Cytophagia</taxon>
        <taxon>Cytophagales</taxon>
        <taxon>Flammeovirgaceae</taxon>
        <taxon>Algivirga</taxon>
    </lineage>
</organism>
<evidence type="ECO:0000259" key="1">
    <source>
        <dbReference type="Pfam" id="PF07452"/>
    </source>
</evidence>
<gene>
    <name evidence="2" type="ORF">GCM10023331_22910</name>
</gene>
<sequence>MNRVKNVYYTCLLYCLSCLLIGCQEETNDEPFVVQQWDIPLTTDASVPSVSNRLEYGQFLATLYSDNTFHYELIVEKLQQGDRLIMSHMHQGESGEIGPIFLPLVDKAILSNEFDAYDTARGVLTLTSDEVDRINRGGLYINIRSEEVETGLLRGAIP</sequence>
<proteinExistence type="predicted"/>
<evidence type="ECO:0000313" key="2">
    <source>
        <dbReference type="EMBL" id="GAA4837080.1"/>
    </source>
</evidence>
<protein>
    <recommendedName>
        <fullName evidence="1">CHRD domain-containing protein</fullName>
    </recommendedName>
</protein>
<dbReference type="PROSITE" id="PS51257">
    <property type="entry name" value="PROKAR_LIPOPROTEIN"/>
    <property type="match status" value="1"/>
</dbReference>
<dbReference type="InterPro" id="IPR010895">
    <property type="entry name" value="CHRD"/>
</dbReference>
<name>A0ABP9DBX3_9BACT</name>
<reference evidence="3" key="1">
    <citation type="journal article" date="2019" name="Int. J. Syst. Evol. Microbiol.">
        <title>The Global Catalogue of Microorganisms (GCM) 10K type strain sequencing project: providing services to taxonomists for standard genome sequencing and annotation.</title>
        <authorList>
            <consortium name="The Broad Institute Genomics Platform"/>
            <consortium name="The Broad Institute Genome Sequencing Center for Infectious Disease"/>
            <person name="Wu L."/>
            <person name="Ma J."/>
        </authorList>
    </citation>
    <scope>NUCLEOTIDE SEQUENCE [LARGE SCALE GENOMIC DNA]</scope>
    <source>
        <strain evidence="3">JCM 18326</strain>
    </source>
</reference>
<dbReference type="Proteomes" id="UP001500298">
    <property type="component" value="Unassembled WGS sequence"/>
</dbReference>
<keyword evidence="3" id="KW-1185">Reference proteome</keyword>
<dbReference type="Pfam" id="PF07452">
    <property type="entry name" value="CHRD"/>
    <property type="match status" value="1"/>
</dbReference>
<feature type="domain" description="CHRD" evidence="1">
    <location>
        <begin position="40"/>
        <end position="157"/>
    </location>
</feature>
<accession>A0ABP9DBX3</accession>
<dbReference type="RefSeq" id="WP_345371910.1">
    <property type="nucleotide sequence ID" value="NZ_BAABJX010000033.1"/>
</dbReference>